<dbReference type="RefSeq" id="WP_082007235.1">
    <property type="nucleotide sequence ID" value="NZ_CP010070.1"/>
</dbReference>
<dbReference type="Proteomes" id="UP000030787">
    <property type="component" value="Chromosome"/>
</dbReference>
<evidence type="ECO:0000256" key="2">
    <source>
        <dbReference type="ARBA" id="ARBA00022576"/>
    </source>
</evidence>
<dbReference type="InterPro" id="IPR015421">
    <property type="entry name" value="PyrdxlP-dep_Trfase_major"/>
</dbReference>
<evidence type="ECO:0000256" key="1">
    <source>
        <dbReference type="ARBA" id="ARBA00001933"/>
    </source>
</evidence>
<dbReference type="EC" id="2.6.1.2" evidence="6"/>
<dbReference type="PANTHER" id="PTHR43488">
    <property type="entry name" value="GLUTAMATE-PYRUVATE AMINOTRANSFERASE ALAA"/>
    <property type="match status" value="1"/>
</dbReference>
<dbReference type="Pfam" id="PF00155">
    <property type="entry name" value="Aminotran_1_2"/>
    <property type="match status" value="1"/>
</dbReference>
<dbReference type="Gene3D" id="3.90.1150.10">
    <property type="entry name" value="Aspartate Aminotransferase, domain 1"/>
    <property type="match status" value="1"/>
</dbReference>
<dbReference type="GeneID" id="24818329"/>
<evidence type="ECO:0000313" key="7">
    <source>
        <dbReference type="Proteomes" id="UP000030787"/>
    </source>
</evidence>
<dbReference type="HOGENOM" id="CLU_017584_4_2_2"/>
<dbReference type="KEGG" id="mear:Mpt1_c06640"/>
<evidence type="ECO:0000313" key="6">
    <source>
        <dbReference type="EMBL" id="AIZ56549.1"/>
    </source>
</evidence>
<evidence type="ECO:0000256" key="4">
    <source>
        <dbReference type="ARBA" id="ARBA00022898"/>
    </source>
</evidence>
<name>A0A0A7LBW5_9ARCH</name>
<dbReference type="GO" id="GO:0004021">
    <property type="term" value="F:L-alanine:2-oxoglutarate aminotransferase activity"/>
    <property type="evidence" value="ECO:0007669"/>
    <property type="project" value="UniProtKB-EC"/>
</dbReference>
<evidence type="ECO:0000256" key="3">
    <source>
        <dbReference type="ARBA" id="ARBA00022679"/>
    </source>
</evidence>
<dbReference type="PANTHER" id="PTHR43488:SF2">
    <property type="entry name" value="GLUTAMATE-PYRUVATE AMINOTRANSFERASE ALAA"/>
    <property type="match status" value="1"/>
</dbReference>
<evidence type="ECO:0000259" key="5">
    <source>
        <dbReference type="Pfam" id="PF00155"/>
    </source>
</evidence>
<dbReference type="EMBL" id="CP010070">
    <property type="protein sequence ID" value="AIZ56549.1"/>
    <property type="molecule type" value="Genomic_DNA"/>
</dbReference>
<protein>
    <submittedName>
        <fullName evidence="6">L-alanine aminotransferase apoenzyme</fullName>
        <ecNumber evidence="6">2.6.1.2</ecNumber>
    </submittedName>
</protein>
<dbReference type="OrthoDB" id="372018at2157"/>
<keyword evidence="4" id="KW-0663">Pyridoxal phosphate</keyword>
<dbReference type="SUPFAM" id="SSF53383">
    <property type="entry name" value="PLP-dependent transferases"/>
    <property type="match status" value="1"/>
</dbReference>
<dbReference type="GO" id="GO:0030170">
    <property type="term" value="F:pyridoxal phosphate binding"/>
    <property type="evidence" value="ECO:0007669"/>
    <property type="project" value="InterPro"/>
</dbReference>
<accession>A0A0A7LBW5</accession>
<dbReference type="CDD" id="cd00609">
    <property type="entry name" value="AAT_like"/>
    <property type="match status" value="1"/>
</dbReference>
<sequence>MQKMKASSRAMSMDYAIREVTVPAAAAAKRGMKLYNFNIGDPNKWDFETPEYFKSTLRRAVDCIDNGYGDSQGEMSLRKAIVDREYEKHGARIDADRVYITSGVSEGINVLMATLLEPGDEVLLPGPGYPSYAQYIRFYGGKVVPYRQIEEEDWRLDVDMVRKRITNKTRAIVVINPNNPTSAVYSEKTIREMGDIAAEYGIPLISDEIYDKLMFEGKYFSASQLPSDVPRVIFNGFSKVNLMPGWREGYCYFMYEDDFMDDIREGMMKQLRTRICPNVPCQEAARVSLQGPQDYIVDMNKRLKERGDYSYKRLNEIPGITTNKAKGAFYMFPKVELYDWKTDKDFVIDLINEEGVVFVHGSGFDSEFGGGHFRTILLPPMNIIEEAYDKLEKFMIRHSR</sequence>
<reference evidence="6 7" key="1">
    <citation type="journal article" date="2014" name="Appl. Environ. Microbiol.">
        <title>Comparative Genome Analysis of 'Candidatus Methanoplasma termitum' Indicates a New Mode of Energy Metabolism in the Seventh Order of Methanogens.</title>
        <authorList>
            <person name="Lang K."/>
            <person name="Schuldes J."/>
            <person name="Klingl A."/>
            <person name="Poehlein A."/>
            <person name="Daniel R."/>
            <person name="Brune A."/>
        </authorList>
    </citation>
    <scope>NUCLEOTIDE SEQUENCE [LARGE SCALE GENOMIC DNA]</scope>
    <source>
        <strain evidence="7">Mpt1</strain>
    </source>
</reference>
<dbReference type="InterPro" id="IPR051926">
    <property type="entry name" value="Ala_Aminotransferase"/>
</dbReference>
<dbReference type="AlphaFoldDB" id="A0A0A7LBW5"/>
<dbReference type="STRING" id="1577791.Mpt1_c06640"/>
<keyword evidence="2 6" id="KW-0032">Aminotransferase</keyword>
<gene>
    <name evidence="6" type="ORF">Mpt1_c06640</name>
</gene>
<dbReference type="InterPro" id="IPR015422">
    <property type="entry name" value="PyrdxlP-dep_Trfase_small"/>
</dbReference>
<proteinExistence type="predicted"/>
<feature type="domain" description="Aminotransferase class I/classII large" evidence="5">
    <location>
        <begin position="57"/>
        <end position="375"/>
    </location>
</feature>
<keyword evidence="3 6" id="KW-0808">Transferase</keyword>
<dbReference type="InterPro" id="IPR015424">
    <property type="entry name" value="PyrdxlP-dep_Trfase"/>
</dbReference>
<organism evidence="6 7">
    <name type="scientific">Candidatus Methanoplasma termitum</name>
    <dbReference type="NCBI Taxonomy" id="1577791"/>
    <lineage>
        <taxon>Archaea</taxon>
        <taxon>Methanobacteriati</taxon>
        <taxon>Thermoplasmatota</taxon>
        <taxon>Thermoplasmata</taxon>
        <taxon>Methanomassiliicoccales</taxon>
        <taxon>Methanomassiliicoccaceae</taxon>
        <taxon>Candidatus Methanoplasma</taxon>
    </lineage>
</organism>
<keyword evidence="7" id="KW-1185">Reference proteome</keyword>
<comment type="cofactor">
    <cofactor evidence="1">
        <name>pyridoxal 5'-phosphate</name>
        <dbReference type="ChEBI" id="CHEBI:597326"/>
    </cofactor>
</comment>
<dbReference type="InterPro" id="IPR004839">
    <property type="entry name" value="Aminotransferase_I/II_large"/>
</dbReference>
<dbReference type="Gene3D" id="3.40.640.10">
    <property type="entry name" value="Type I PLP-dependent aspartate aminotransferase-like (Major domain)"/>
    <property type="match status" value="1"/>
</dbReference>